<name>A0A2X4TZ37_SERPL</name>
<reference evidence="3 4" key="1">
    <citation type="submission" date="2018-06" db="EMBL/GenBank/DDBJ databases">
        <authorList>
            <consortium name="Pathogen Informatics"/>
            <person name="Doyle S."/>
        </authorList>
    </citation>
    <scope>NUCLEOTIDE SEQUENCE [LARGE SCALE GENOMIC DNA]</scope>
    <source>
        <strain evidence="3 4">NCTC12961</strain>
    </source>
</reference>
<evidence type="ECO:0000313" key="4">
    <source>
        <dbReference type="Proteomes" id="UP000248897"/>
    </source>
</evidence>
<dbReference type="STRING" id="82996.ADP72_06940"/>
<dbReference type="Proteomes" id="UP000594967">
    <property type="component" value="Chromosome"/>
</dbReference>
<dbReference type="AlphaFoldDB" id="A0A2X4TZ37"/>
<proteinExistence type="predicted"/>
<keyword evidence="1" id="KW-0812">Transmembrane</keyword>
<evidence type="ECO:0000313" key="2">
    <source>
        <dbReference type="EMBL" id="QPS22369.1"/>
    </source>
</evidence>
<organism evidence="3 4">
    <name type="scientific">Serratia plymuthica</name>
    <dbReference type="NCBI Taxonomy" id="82996"/>
    <lineage>
        <taxon>Bacteria</taxon>
        <taxon>Pseudomonadati</taxon>
        <taxon>Pseudomonadota</taxon>
        <taxon>Gammaproteobacteria</taxon>
        <taxon>Enterobacterales</taxon>
        <taxon>Yersiniaceae</taxon>
        <taxon>Serratia</taxon>
    </lineage>
</organism>
<evidence type="ECO:0000313" key="5">
    <source>
        <dbReference type="Proteomes" id="UP000594967"/>
    </source>
</evidence>
<evidence type="ECO:0000313" key="3">
    <source>
        <dbReference type="EMBL" id="SQI32201.1"/>
    </source>
</evidence>
<dbReference type="RefSeq" id="WP_063203124.1">
    <property type="nucleotide sequence ID" value="NZ_CAMITG010000023.1"/>
</dbReference>
<keyword evidence="1" id="KW-0472">Membrane</keyword>
<accession>A0A2X4TZ37</accession>
<dbReference type="Proteomes" id="UP000248897">
    <property type="component" value="Chromosome 1"/>
</dbReference>
<feature type="transmembrane region" description="Helical" evidence="1">
    <location>
        <begin position="65"/>
        <end position="84"/>
    </location>
</feature>
<feature type="transmembrane region" description="Helical" evidence="1">
    <location>
        <begin position="171"/>
        <end position="187"/>
    </location>
</feature>
<keyword evidence="5" id="KW-1185">Reference proteome</keyword>
<sequence length="194" mass="21717">MRTASWLNPVLRLLQSLTWLLLLLYPLGVWAGLTRWGTTILAPLLAAVFALRLLVLRGNLHRYMWLGKALAGVGILLALASWGLKQTHWLLYYPVLVNVLLLLLFAYSLFSPPTVVERLARITEPQLDAAGVAYTRRVNQVWCGFFIVNGAIALATCLSGDIALWTLYNGGISYLLMGALMGIEWIVRKRIRRA</sequence>
<feature type="transmembrane region" description="Helical" evidence="1">
    <location>
        <begin position="141"/>
        <end position="165"/>
    </location>
</feature>
<protein>
    <submittedName>
        <fullName evidence="3">Predicted membrane protein</fullName>
    </submittedName>
</protein>
<dbReference type="EMBL" id="LS483469">
    <property type="protein sequence ID" value="SQI32201.1"/>
    <property type="molecule type" value="Genomic_DNA"/>
</dbReference>
<evidence type="ECO:0000256" key="1">
    <source>
        <dbReference type="SAM" id="Phobius"/>
    </source>
</evidence>
<feature type="transmembrane region" description="Helical" evidence="1">
    <location>
        <begin position="90"/>
        <end position="110"/>
    </location>
</feature>
<reference evidence="2 5" key="2">
    <citation type="submission" date="2020-12" db="EMBL/GenBank/DDBJ databases">
        <title>FDA dAtabase for Regulatory Grade micrObial Sequences (FDA-ARGOS): Supporting development and validation of Infectious Disease Dx tests.</title>
        <authorList>
            <person name="Sproer C."/>
            <person name="Gronow S."/>
            <person name="Severitt S."/>
            <person name="Schroder I."/>
            <person name="Tallon L."/>
            <person name="Sadzewicz L."/>
            <person name="Zhao X."/>
            <person name="Boylan J."/>
            <person name="Ott S."/>
            <person name="Bowen H."/>
            <person name="Vavikolanu K."/>
            <person name="Mehta A."/>
            <person name="Aluvathingal J."/>
            <person name="Nadendla S."/>
            <person name="Lowell S."/>
            <person name="Myers T."/>
            <person name="Yan Y."/>
            <person name="Sichtig H."/>
        </authorList>
    </citation>
    <scope>NUCLEOTIDE SEQUENCE [LARGE SCALE GENOMIC DNA]</scope>
    <source>
        <strain evidence="2 5">FDAARGOS_907</strain>
    </source>
</reference>
<dbReference type="EMBL" id="CP065673">
    <property type="protein sequence ID" value="QPS22369.1"/>
    <property type="molecule type" value="Genomic_DNA"/>
</dbReference>
<gene>
    <name evidence="2" type="ORF">I6G64_08300</name>
    <name evidence="3" type="ORF">NCTC12961_01013</name>
</gene>
<feature type="transmembrane region" description="Helical" evidence="1">
    <location>
        <begin position="41"/>
        <end position="58"/>
    </location>
</feature>
<keyword evidence="1" id="KW-1133">Transmembrane helix</keyword>